<evidence type="ECO:0000313" key="3">
    <source>
        <dbReference type="Proteomes" id="UP000789405"/>
    </source>
</evidence>
<reference evidence="2" key="1">
    <citation type="submission" date="2021-06" db="EMBL/GenBank/DDBJ databases">
        <authorList>
            <person name="Kallberg Y."/>
            <person name="Tangrot J."/>
            <person name="Rosling A."/>
        </authorList>
    </citation>
    <scope>NUCLEOTIDE SEQUENCE</scope>
    <source>
        <strain evidence="2">MA453B</strain>
    </source>
</reference>
<dbReference type="OrthoDB" id="2422475at2759"/>
<comment type="caution">
    <text evidence="2">The sequence shown here is derived from an EMBL/GenBank/DDBJ whole genome shotgun (WGS) entry which is preliminary data.</text>
</comment>
<evidence type="ECO:0000256" key="1">
    <source>
        <dbReference type="SAM" id="Phobius"/>
    </source>
</evidence>
<keyword evidence="3" id="KW-1185">Reference proteome</keyword>
<keyword evidence="1" id="KW-0472">Membrane</keyword>
<feature type="transmembrane region" description="Helical" evidence="1">
    <location>
        <begin position="128"/>
        <end position="148"/>
    </location>
</feature>
<dbReference type="AlphaFoldDB" id="A0A9N9IT91"/>
<keyword evidence="1" id="KW-0812">Transmembrane</keyword>
<dbReference type="Proteomes" id="UP000789405">
    <property type="component" value="Unassembled WGS sequence"/>
</dbReference>
<name>A0A9N9IT91_9GLOM</name>
<sequence>MNEDQTEKTNPPTYFGIKTALCIKKVNLCKLEKNHQYTNLIINQPQELGEALRNVVWRLRSEVRAQKKTLKIPNTLQEFHNAFPKLIKQLFNSFIICILQKKWEIVQKKRIQHGLIPTEFNFTRAIKISTFIMSLIFSMAFPGINIWLTHVMSSLCRKPKQLNSLYAILCMANVVSHTNRYERKLEKQ</sequence>
<evidence type="ECO:0000313" key="2">
    <source>
        <dbReference type="EMBL" id="CAG8749693.1"/>
    </source>
</evidence>
<protein>
    <submittedName>
        <fullName evidence="2">4249_t:CDS:1</fullName>
    </submittedName>
</protein>
<dbReference type="EMBL" id="CAJVPY010015053">
    <property type="protein sequence ID" value="CAG8749693.1"/>
    <property type="molecule type" value="Genomic_DNA"/>
</dbReference>
<proteinExistence type="predicted"/>
<gene>
    <name evidence="2" type="ORF">DERYTH_LOCUS16776</name>
</gene>
<keyword evidence="1" id="KW-1133">Transmembrane helix</keyword>
<accession>A0A9N9IT91</accession>
<organism evidence="2 3">
    <name type="scientific">Dentiscutata erythropus</name>
    <dbReference type="NCBI Taxonomy" id="1348616"/>
    <lineage>
        <taxon>Eukaryota</taxon>
        <taxon>Fungi</taxon>
        <taxon>Fungi incertae sedis</taxon>
        <taxon>Mucoromycota</taxon>
        <taxon>Glomeromycotina</taxon>
        <taxon>Glomeromycetes</taxon>
        <taxon>Diversisporales</taxon>
        <taxon>Gigasporaceae</taxon>
        <taxon>Dentiscutata</taxon>
    </lineage>
</organism>